<evidence type="ECO:0000259" key="1">
    <source>
        <dbReference type="Pfam" id="PF00156"/>
    </source>
</evidence>
<keyword evidence="2" id="KW-0328">Glycosyltransferase</keyword>
<accession>A0A3A3YVZ6</accession>
<name>A0A3A3YVZ6_9ACTN</name>
<keyword evidence="2" id="KW-0808">Transferase</keyword>
<keyword evidence="3" id="KW-1185">Reference proteome</keyword>
<dbReference type="Gene3D" id="3.40.50.2020">
    <property type="match status" value="1"/>
</dbReference>
<dbReference type="InterPro" id="IPR000836">
    <property type="entry name" value="PRTase_dom"/>
</dbReference>
<reference evidence="2 3" key="1">
    <citation type="submission" date="2018-09" db="EMBL/GenBank/DDBJ databases">
        <title>YIM 75000 draft genome.</title>
        <authorList>
            <person name="Tang S."/>
            <person name="Feng Y."/>
        </authorList>
    </citation>
    <scope>NUCLEOTIDE SEQUENCE [LARGE SCALE GENOMIC DNA]</scope>
    <source>
        <strain evidence="2 3">YIM 75000</strain>
    </source>
</reference>
<dbReference type="Pfam" id="PF00156">
    <property type="entry name" value="Pribosyltran"/>
    <property type="match status" value="1"/>
</dbReference>
<comment type="caution">
    <text evidence="2">The sequence shown here is derived from an EMBL/GenBank/DDBJ whole genome shotgun (WGS) entry which is preliminary data.</text>
</comment>
<protein>
    <submittedName>
        <fullName evidence="2">Phosphoribosyltransferase</fullName>
    </submittedName>
</protein>
<dbReference type="GO" id="GO:0016757">
    <property type="term" value="F:glycosyltransferase activity"/>
    <property type="evidence" value="ECO:0007669"/>
    <property type="project" value="UniProtKB-KW"/>
</dbReference>
<sequence length="201" mass="20272">MLAAALAGGTGGQDAVVLGLPRGGVPVAAEVAAALGAPLDVLIVRKLGLPGRPELAMGAVAAVGDEVRTVLNEHVLARAGVDDATLAGVRERELAELRRREAAYRGDRAPVPVTGRVAVLVDDGLATGATVRAAVAAVRRSAPSRVVVAVPVGSAEAVRDVGAEVDALVCPWVPEPFLAVGRAYVDFGQTGDGEVRRALGG</sequence>
<proteinExistence type="predicted"/>
<dbReference type="SUPFAM" id="SSF53271">
    <property type="entry name" value="PRTase-like"/>
    <property type="match status" value="1"/>
</dbReference>
<dbReference type="Gene3D" id="3.30.1310.20">
    <property type="entry name" value="PRTase-like"/>
    <property type="match status" value="1"/>
</dbReference>
<feature type="domain" description="Phosphoribosyltransferase" evidence="1">
    <location>
        <begin position="10"/>
        <end position="156"/>
    </location>
</feature>
<dbReference type="AlphaFoldDB" id="A0A3A3YVZ6"/>
<dbReference type="Proteomes" id="UP000265614">
    <property type="component" value="Unassembled WGS sequence"/>
</dbReference>
<dbReference type="EMBL" id="QZEZ01000006">
    <property type="protein sequence ID" value="RJK94939.1"/>
    <property type="molecule type" value="Genomic_DNA"/>
</dbReference>
<evidence type="ECO:0000313" key="2">
    <source>
        <dbReference type="EMBL" id="RJK94939.1"/>
    </source>
</evidence>
<gene>
    <name evidence="2" type="ORF">D5H78_13200</name>
</gene>
<dbReference type="InterPro" id="IPR029057">
    <property type="entry name" value="PRTase-like"/>
</dbReference>
<dbReference type="OrthoDB" id="9810066at2"/>
<evidence type="ECO:0000313" key="3">
    <source>
        <dbReference type="Proteomes" id="UP000265614"/>
    </source>
</evidence>
<organism evidence="2 3">
    <name type="scientific">Vallicoccus soli</name>
    <dbReference type="NCBI Taxonomy" id="2339232"/>
    <lineage>
        <taxon>Bacteria</taxon>
        <taxon>Bacillati</taxon>
        <taxon>Actinomycetota</taxon>
        <taxon>Actinomycetes</taxon>
        <taxon>Motilibacterales</taxon>
        <taxon>Vallicoccaceae</taxon>
        <taxon>Vallicoccus</taxon>
    </lineage>
</organism>